<dbReference type="PRINTS" id="PR01887">
    <property type="entry name" value="SPECTRNALPHA"/>
</dbReference>
<keyword evidence="7" id="KW-1185">Reference proteome</keyword>
<dbReference type="GO" id="GO:0051015">
    <property type="term" value="F:actin filament binding"/>
    <property type="evidence" value="ECO:0007669"/>
    <property type="project" value="TreeGrafter"/>
</dbReference>
<dbReference type="STRING" id="5098.A0A507R7L4"/>
<dbReference type="AlphaFoldDB" id="A0A507R7L4"/>
<evidence type="ECO:0000256" key="1">
    <source>
        <dbReference type="ARBA" id="ARBA00007761"/>
    </source>
</evidence>
<dbReference type="Proteomes" id="UP000319663">
    <property type="component" value="Unassembled WGS sequence"/>
</dbReference>
<dbReference type="SMART" id="SM00326">
    <property type="entry name" value="SH3"/>
    <property type="match status" value="1"/>
</dbReference>
<feature type="region of interest" description="Disordered" evidence="4">
    <location>
        <begin position="254"/>
        <end position="359"/>
    </location>
</feature>
<dbReference type="InterPro" id="IPR051702">
    <property type="entry name" value="SH3_domain_YSC84-like"/>
</dbReference>
<dbReference type="Pfam" id="PF04366">
    <property type="entry name" value="Ysc84"/>
    <property type="match status" value="1"/>
</dbReference>
<dbReference type="InterPro" id="IPR007461">
    <property type="entry name" value="Ysc84_actin-binding"/>
</dbReference>
<dbReference type="PRINTS" id="PR00452">
    <property type="entry name" value="SH3DOMAIN"/>
</dbReference>
<dbReference type="PANTHER" id="PTHR15629">
    <property type="entry name" value="SH3YL1 PROTEIN"/>
    <property type="match status" value="1"/>
</dbReference>
<dbReference type="OrthoDB" id="443981at2759"/>
<keyword evidence="2 3" id="KW-0728">SH3 domain</keyword>
<dbReference type="InterPro" id="IPR033643">
    <property type="entry name" value="SYLF_SH3YL1-like"/>
</dbReference>
<evidence type="ECO:0000259" key="5">
    <source>
        <dbReference type="PROSITE" id="PS50002"/>
    </source>
</evidence>
<comment type="similarity">
    <text evidence="1">Belongs to the SH3YL1 family.</text>
</comment>
<dbReference type="CDD" id="cd11525">
    <property type="entry name" value="SYLF_SH3YL1_like"/>
    <property type="match status" value="1"/>
</dbReference>
<comment type="caution">
    <text evidence="6">The sequence shown here is derived from an EMBL/GenBank/DDBJ whole genome shotgun (WGS) entry which is preliminary data.</text>
</comment>
<evidence type="ECO:0000313" key="7">
    <source>
        <dbReference type="Proteomes" id="UP000319663"/>
    </source>
</evidence>
<protein>
    <recommendedName>
        <fullName evidence="5">SH3 domain-containing protein</fullName>
    </recommendedName>
</protein>
<dbReference type="PROSITE" id="PS50002">
    <property type="entry name" value="SH3"/>
    <property type="match status" value="1"/>
</dbReference>
<dbReference type="InterPro" id="IPR001452">
    <property type="entry name" value="SH3_domain"/>
</dbReference>
<dbReference type="InterPro" id="IPR036028">
    <property type="entry name" value="SH3-like_dom_sf"/>
</dbReference>
<organism evidence="6 7">
    <name type="scientific">Monascus purpureus</name>
    <name type="common">Red mold</name>
    <name type="synonym">Monascus anka</name>
    <dbReference type="NCBI Taxonomy" id="5098"/>
    <lineage>
        <taxon>Eukaryota</taxon>
        <taxon>Fungi</taxon>
        <taxon>Dikarya</taxon>
        <taxon>Ascomycota</taxon>
        <taxon>Pezizomycotina</taxon>
        <taxon>Eurotiomycetes</taxon>
        <taxon>Eurotiomycetidae</taxon>
        <taxon>Eurotiales</taxon>
        <taxon>Aspergillaceae</taxon>
        <taxon>Monascus</taxon>
    </lineage>
</organism>
<dbReference type="PANTHER" id="PTHR15629:SF2">
    <property type="entry name" value="SH3 DOMAIN-CONTAINING YSC84-LIKE PROTEIN 1"/>
    <property type="match status" value="1"/>
</dbReference>
<name>A0A507R7L4_MONPU</name>
<reference evidence="6 7" key="1">
    <citation type="submission" date="2019-06" db="EMBL/GenBank/DDBJ databases">
        <title>Wine fermentation using esterase from Monascus purpureus.</title>
        <authorList>
            <person name="Geng C."/>
            <person name="Zhang Y."/>
        </authorList>
    </citation>
    <scope>NUCLEOTIDE SEQUENCE [LARGE SCALE GENOMIC DNA]</scope>
    <source>
        <strain evidence="6">HQ1</strain>
    </source>
</reference>
<dbReference type="Pfam" id="PF00018">
    <property type="entry name" value="SH3_1"/>
    <property type="match status" value="1"/>
</dbReference>
<proteinExistence type="inferred from homology"/>
<sequence>MVLGINNPLPSSLSSECRKAGKILASFVDPRQAFGPDKIIPPEILAGAKGLAILSVLKAGFLGSARFGSGVVVARLGDGTWSAPSAIATAGAGFGGQIGFELTDFVFILNDAAAVRTFSQVGTLTLGGNVSIAAGPVGRNAEAAGAANTRGVAAIFSYSKTKGLFAGVSLEGSMLVERKDANEKLYNGRVTARQLLSGSVRPPPAAEPLMRILNSRAFQGVARVYSTDSMYNDIPIYDNNHDDVVWEGRRGQAYGEGVGSRRDRNRFDRYDGHDDYEYRDRPRANTWADDVYDRPAGGLDRSGTTRGGRSDSFNRGGYPYESSYGRSRSNTLDDDYVYSDRKPSRPTAPKPVFGQRTGLAPEQRKDQVVALYTFDADQDGDLGFRKGDIITVIKRTDKSEDWWTGRIGDRVGIFPSNYVEAL</sequence>
<dbReference type="GO" id="GO:0035091">
    <property type="term" value="F:phosphatidylinositol binding"/>
    <property type="evidence" value="ECO:0007669"/>
    <property type="project" value="TreeGrafter"/>
</dbReference>
<evidence type="ECO:0000256" key="2">
    <source>
        <dbReference type="ARBA" id="ARBA00022443"/>
    </source>
</evidence>
<dbReference type="EMBL" id="VIFY01000005">
    <property type="protein sequence ID" value="TQB76923.1"/>
    <property type="molecule type" value="Genomic_DNA"/>
</dbReference>
<accession>A0A507R7L4</accession>
<dbReference type="SUPFAM" id="SSF50044">
    <property type="entry name" value="SH3-domain"/>
    <property type="match status" value="1"/>
</dbReference>
<dbReference type="GO" id="GO:0030479">
    <property type="term" value="C:actin cortical patch"/>
    <property type="evidence" value="ECO:0007669"/>
    <property type="project" value="TreeGrafter"/>
</dbReference>
<dbReference type="GO" id="GO:0051017">
    <property type="term" value="P:actin filament bundle assembly"/>
    <property type="evidence" value="ECO:0007669"/>
    <property type="project" value="TreeGrafter"/>
</dbReference>
<dbReference type="FunFam" id="2.30.30.40:FF:000100">
    <property type="entry name" value="SH3 domain-containing YSC84-like protein 1"/>
    <property type="match status" value="1"/>
</dbReference>
<evidence type="ECO:0000256" key="3">
    <source>
        <dbReference type="PROSITE-ProRule" id="PRU00192"/>
    </source>
</evidence>
<evidence type="ECO:0000313" key="6">
    <source>
        <dbReference type="EMBL" id="TQB76923.1"/>
    </source>
</evidence>
<dbReference type="GO" id="GO:0051666">
    <property type="term" value="P:actin cortical patch localization"/>
    <property type="evidence" value="ECO:0007669"/>
    <property type="project" value="TreeGrafter"/>
</dbReference>
<feature type="domain" description="SH3" evidence="5">
    <location>
        <begin position="363"/>
        <end position="422"/>
    </location>
</feature>
<gene>
    <name evidence="6" type="ORF">MPDQ_006103</name>
</gene>
<dbReference type="CDD" id="cd11842">
    <property type="entry name" value="SH3_Ysc84p_like"/>
    <property type="match status" value="1"/>
</dbReference>
<feature type="compositionally biased region" description="Basic and acidic residues" evidence="4">
    <location>
        <begin position="259"/>
        <end position="283"/>
    </location>
</feature>
<evidence type="ECO:0000256" key="4">
    <source>
        <dbReference type="SAM" id="MobiDB-lite"/>
    </source>
</evidence>
<dbReference type="Gene3D" id="2.30.30.40">
    <property type="entry name" value="SH3 Domains"/>
    <property type="match status" value="1"/>
</dbReference>